<accession>A0AA85BE89</accession>
<evidence type="ECO:0000313" key="1">
    <source>
        <dbReference type="Proteomes" id="UP000050791"/>
    </source>
</evidence>
<dbReference type="WBParaSite" id="SMTH1_45210.1">
    <property type="protein sequence ID" value="SMTH1_45210.1"/>
    <property type="gene ID" value="SMTH1_45210"/>
</dbReference>
<protein>
    <submittedName>
        <fullName evidence="2">Uncharacterized protein</fullName>
    </submittedName>
</protein>
<dbReference type="Proteomes" id="UP000050791">
    <property type="component" value="Unassembled WGS sequence"/>
</dbReference>
<sequence>MKCNFDEVRFYLLTFIYPFTSFPRNSMFYSPSTGVMVNPHTGLLPSTLDPNQMRNQDSQTISYDLLNSSSNLLSLLTHSLQPIQSTTFFLLNSVTINSILQNGETTNHSPLINSATHPLQTDIIGAENDQVEISQHSHSLTNHLSHSYSTYSQHNQPQLQIFGPSTVPSVQQSSITGINYHPPTVSENLVTNGQAHYLITGAPNGTNPSHTTIFANHIQTSPVTLIPEIDYNACSIIRTYRNE</sequence>
<name>A0AA85BE89_9TREM</name>
<proteinExistence type="predicted"/>
<organism evidence="1 2">
    <name type="scientific">Schistosoma mattheei</name>
    <dbReference type="NCBI Taxonomy" id="31246"/>
    <lineage>
        <taxon>Eukaryota</taxon>
        <taxon>Metazoa</taxon>
        <taxon>Spiralia</taxon>
        <taxon>Lophotrochozoa</taxon>
        <taxon>Platyhelminthes</taxon>
        <taxon>Trematoda</taxon>
        <taxon>Digenea</taxon>
        <taxon>Strigeidida</taxon>
        <taxon>Schistosomatoidea</taxon>
        <taxon>Schistosomatidae</taxon>
        <taxon>Schistosoma</taxon>
    </lineage>
</organism>
<dbReference type="AlphaFoldDB" id="A0AA85BE89"/>
<evidence type="ECO:0000313" key="2">
    <source>
        <dbReference type="WBParaSite" id="SMTH1_45210.1"/>
    </source>
</evidence>
<reference evidence="2" key="1">
    <citation type="submission" date="2023-11" db="UniProtKB">
        <authorList>
            <consortium name="WormBaseParasite"/>
        </authorList>
    </citation>
    <scope>IDENTIFICATION</scope>
</reference>